<feature type="compositionally biased region" description="Basic and acidic residues" evidence="10">
    <location>
        <begin position="72"/>
        <end position="86"/>
    </location>
</feature>
<evidence type="ECO:0000256" key="6">
    <source>
        <dbReference type="ARBA" id="ARBA00022982"/>
    </source>
</evidence>
<keyword evidence="13" id="KW-1185">Reference proteome</keyword>
<evidence type="ECO:0000256" key="5">
    <source>
        <dbReference type="ARBA" id="ARBA00022792"/>
    </source>
</evidence>
<dbReference type="FunFam" id="1.10.287.20:FF:000001">
    <property type="entry name" value="Cytochrome b-c1 complex subunit 6"/>
    <property type="match status" value="1"/>
</dbReference>
<feature type="region of interest" description="Disordered" evidence="10">
    <location>
        <begin position="62"/>
        <end position="90"/>
    </location>
</feature>
<dbReference type="PANTHER" id="PTHR15336">
    <property type="entry name" value="UBIQUINOL-CYTOCHROME C REDUCTASE COMPLEX 7.8 KDA PROTEIN"/>
    <property type="match status" value="1"/>
</dbReference>
<dbReference type="InterPro" id="IPR003422">
    <property type="entry name" value="Cyt_b-c1_6"/>
</dbReference>
<dbReference type="GO" id="GO:0006122">
    <property type="term" value="P:mitochondrial electron transport, ubiquinol to cytochrome c"/>
    <property type="evidence" value="ECO:0007669"/>
    <property type="project" value="InterPro"/>
</dbReference>
<proteinExistence type="inferred from homology"/>
<dbReference type="SUPFAM" id="SSF81531">
    <property type="entry name" value="Non-heme 11 kDa protein of cytochrome bc1 complex (Ubiquinol-cytochrome c reductase)"/>
    <property type="match status" value="1"/>
</dbReference>
<evidence type="ECO:0000256" key="4">
    <source>
        <dbReference type="ARBA" id="ARBA00022660"/>
    </source>
</evidence>
<protein>
    <recommendedName>
        <fullName evidence="11">Ubiquinol-cytochrome C reductase hinge domain-containing protein</fullName>
    </recommendedName>
</protein>
<organism evidence="12 13">
    <name type="scientific">Rhipicephalus microplus</name>
    <name type="common">Cattle tick</name>
    <name type="synonym">Boophilus microplus</name>
    <dbReference type="NCBI Taxonomy" id="6941"/>
    <lineage>
        <taxon>Eukaryota</taxon>
        <taxon>Metazoa</taxon>
        <taxon>Ecdysozoa</taxon>
        <taxon>Arthropoda</taxon>
        <taxon>Chelicerata</taxon>
        <taxon>Arachnida</taxon>
        <taxon>Acari</taxon>
        <taxon>Parasitiformes</taxon>
        <taxon>Ixodida</taxon>
        <taxon>Ixodoidea</taxon>
        <taxon>Ixodidae</taxon>
        <taxon>Rhipicephalinae</taxon>
        <taxon>Rhipicephalus</taxon>
        <taxon>Boophilus</taxon>
    </lineage>
</organism>
<dbReference type="Gene3D" id="1.10.287.20">
    <property type="entry name" value="Ubiquinol-cytochrome C reductase hinge domain"/>
    <property type="match status" value="1"/>
</dbReference>
<evidence type="ECO:0000256" key="9">
    <source>
        <dbReference type="ARBA" id="ARBA00023157"/>
    </source>
</evidence>
<reference evidence="12" key="2">
    <citation type="submission" date="2021-09" db="EMBL/GenBank/DDBJ databases">
        <authorList>
            <person name="Jia N."/>
            <person name="Wang J."/>
            <person name="Shi W."/>
            <person name="Du L."/>
            <person name="Sun Y."/>
            <person name="Zhan W."/>
            <person name="Jiang J."/>
            <person name="Wang Q."/>
            <person name="Zhang B."/>
            <person name="Ji P."/>
            <person name="Sakyi L.B."/>
            <person name="Cui X."/>
            <person name="Yuan T."/>
            <person name="Jiang B."/>
            <person name="Yang W."/>
            <person name="Lam T.T.-Y."/>
            <person name="Chang Q."/>
            <person name="Ding S."/>
            <person name="Wang X."/>
            <person name="Zhu J."/>
            <person name="Ruan X."/>
            <person name="Zhao L."/>
            <person name="Wei J."/>
            <person name="Que T."/>
            <person name="Du C."/>
            <person name="Cheng J."/>
            <person name="Dai P."/>
            <person name="Han X."/>
            <person name="Huang E."/>
            <person name="Gao Y."/>
            <person name="Liu J."/>
            <person name="Shao H."/>
            <person name="Ye R."/>
            <person name="Li L."/>
            <person name="Wei W."/>
            <person name="Wang X."/>
            <person name="Wang C."/>
            <person name="Huo Q."/>
            <person name="Li W."/>
            <person name="Guo W."/>
            <person name="Chen H."/>
            <person name="Chen S."/>
            <person name="Zhou L."/>
            <person name="Zhou L."/>
            <person name="Ni X."/>
            <person name="Tian J."/>
            <person name="Zhou Y."/>
            <person name="Sheng Y."/>
            <person name="Liu T."/>
            <person name="Pan Y."/>
            <person name="Xia L."/>
            <person name="Li J."/>
            <person name="Zhao F."/>
            <person name="Cao W."/>
        </authorList>
    </citation>
    <scope>NUCLEOTIDE SEQUENCE</scope>
    <source>
        <strain evidence="12">Rmic-2018</strain>
        <tissue evidence="12">Larvae</tissue>
    </source>
</reference>
<dbReference type="VEuPathDB" id="VectorBase:LOC119163767"/>
<dbReference type="InterPro" id="IPR036811">
    <property type="entry name" value="Ubol_cytC_Rdtase_hinge_dom_sf"/>
</dbReference>
<dbReference type="Proteomes" id="UP000821866">
    <property type="component" value="Chromosome 9"/>
</dbReference>
<dbReference type="EMBL" id="JABSTU010000011">
    <property type="protein sequence ID" value="KAH8010083.1"/>
    <property type="molecule type" value="Genomic_DNA"/>
</dbReference>
<keyword evidence="8" id="KW-0472">Membrane</keyword>
<comment type="caution">
    <text evidence="12">The sequence shown here is derived from an EMBL/GenBank/DDBJ whole genome shotgun (WGS) entry which is preliminary data.</text>
</comment>
<keyword evidence="9" id="KW-1015">Disulfide bond</keyword>
<sequence>MSPSEKKEHFWRKQTKPPREQPDNKSADHHHHHHRNCVGAVKDAIGTINNTDRRLSISTPPASCNAFLESRSGGKDTMSEAKKADTSSEEGLVDPLETLRAECRAIDKCVAFGHKLDECNERVGSRSQTLETCVEELFDFLHCVDHCASKNVFKHLK</sequence>
<keyword evidence="3" id="KW-0813">Transport</keyword>
<evidence type="ECO:0000256" key="10">
    <source>
        <dbReference type="SAM" id="MobiDB-lite"/>
    </source>
</evidence>
<evidence type="ECO:0000256" key="8">
    <source>
        <dbReference type="ARBA" id="ARBA00023136"/>
    </source>
</evidence>
<comment type="similarity">
    <text evidence="2">Belongs to the UQCRH/QCR6 family.</text>
</comment>
<dbReference type="Pfam" id="PF02320">
    <property type="entry name" value="UCR_hinge"/>
    <property type="match status" value="1"/>
</dbReference>
<keyword evidence="5" id="KW-0999">Mitochondrion inner membrane</keyword>
<dbReference type="GO" id="GO:0005743">
    <property type="term" value="C:mitochondrial inner membrane"/>
    <property type="evidence" value="ECO:0007669"/>
    <property type="project" value="UniProtKB-SubCell"/>
</dbReference>
<keyword evidence="4" id="KW-0679">Respiratory chain</keyword>
<evidence type="ECO:0000256" key="1">
    <source>
        <dbReference type="ARBA" id="ARBA00004137"/>
    </source>
</evidence>
<reference evidence="12" key="1">
    <citation type="journal article" date="2020" name="Cell">
        <title>Large-Scale Comparative Analyses of Tick Genomes Elucidate Their Genetic Diversity and Vector Capacities.</title>
        <authorList>
            <consortium name="Tick Genome and Microbiome Consortium (TIGMIC)"/>
            <person name="Jia N."/>
            <person name="Wang J."/>
            <person name="Shi W."/>
            <person name="Du L."/>
            <person name="Sun Y."/>
            <person name="Zhan W."/>
            <person name="Jiang J.F."/>
            <person name="Wang Q."/>
            <person name="Zhang B."/>
            <person name="Ji P."/>
            <person name="Bell-Sakyi L."/>
            <person name="Cui X.M."/>
            <person name="Yuan T.T."/>
            <person name="Jiang B.G."/>
            <person name="Yang W.F."/>
            <person name="Lam T.T."/>
            <person name="Chang Q.C."/>
            <person name="Ding S.J."/>
            <person name="Wang X.J."/>
            <person name="Zhu J.G."/>
            <person name="Ruan X.D."/>
            <person name="Zhao L."/>
            <person name="Wei J.T."/>
            <person name="Ye R.Z."/>
            <person name="Que T.C."/>
            <person name="Du C.H."/>
            <person name="Zhou Y.H."/>
            <person name="Cheng J.X."/>
            <person name="Dai P.F."/>
            <person name="Guo W.B."/>
            <person name="Han X.H."/>
            <person name="Huang E.J."/>
            <person name="Li L.F."/>
            <person name="Wei W."/>
            <person name="Gao Y.C."/>
            <person name="Liu J.Z."/>
            <person name="Shao H.Z."/>
            <person name="Wang X."/>
            <person name="Wang C.C."/>
            <person name="Yang T.C."/>
            <person name="Huo Q.B."/>
            <person name="Li W."/>
            <person name="Chen H.Y."/>
            <person name="Chen S.E."/>
            <person name="Zhou L.G."/>
            <person name="Ni X.B."/>
            <person name="Tian J.H."/>
            <person name="Sheng Y."/>
            <person name="Liu T."/>
            <person name="Pan Y.S."/>
            <person name="Xia L.Y."/>
            <person name="Li J."/>
            <person name="Zhao F."/>
            <person name="Cao W.C."/>
        </authorList>
    </citation>
    <scope>NUCLEOTIDE SEQUENCE</scope>
    <source>
        <strain evidence="12">Rmic-2018</strain>
    </source>
</reference>
<accession>A0A9J6D7M2</accession>
<feature type="compositionally biased region" description="Basic and acidic residues" evidence="10">
    <location>
        <begin position="17"/>
        <end position="27"/>
    </location>
</feature>
<keyword evidence="7" id="KW-0496">Mitochondrion</keyword>
<evidence type="ECO:0000256" key="3">
    <source>
        <dbReference type="ARBA" id="ARBA00022448"/>
    </source>
</evidence>
<dbReference type="PANTHER" id="PTHR15336:SF0">
    <property type="entry name" value="CYTOCHROME B-C1 COMPLEX SUBUNIT 6, MITOCHONDRIAL"/>
    <property type="match status" value="1"/>
</dbReference>
<dbReference type="AlphaFoldDB" id="A0A9J6D7M2"/>
<name>A0A9J6D7M2_RHIMP</name>
<feature type="region of interest" description="Disordered" evidence="10">
    <location>
        <begin position="1"/>
        <end position="34"/>
    </location>
</feature>
<evidence type="ECO:0000313" key="13">
    <source>
        <dbReference type="Proteomes" id="UP000821866"/>
    </source>
</evidence>
<dbReference type="InterPro" id="IPR023184">
    <property type="entry name" value="Ubol_cytC_Rdtase_hinge_dom"/>
</dbReference>
<comment type="subcellular location">
    <subcellularLocation>
        <location evidence="1">Mitochondrion inner membrane</location>
        <topology evidence="1">Peripheral membrane protein</topology>
        <orientation evidence="1">Intermembrane side</orientation>
    </subcellularLocation>
</comment>
<keyword evidence="6" id="KW-0249">Electron transport</keyword>
<evidence type="ECO:0000256" key="7">
    <source>
        <dbReference type="ARBA" id="ARBA00023128"/>
    </source>
</evidence>
<evidence type="ECO:0000313" key="12">
    <source>
        <dbReference type="EMBL" id="KAH8010083.1"/>
    </source>
</evidence>
<evidence type="ECO:0000256" key="2">
    <source>
        <dbReference type="ARBA" id="ARBA00006498"/>
    </source>
</evidence>
<evidence type="ECO:0000259" key="11">
    <source>
        <dbReference type="Pfam" id="PF02320"/>
    </source>
</evidence>
<feature type="domain" description="Ubiquinol-cytochrome C reductase hinge" evidence="11">
    <location>
        <begin position="94"/>
        <end position="157"/>
    </location>
</feature>
<gene>
    <name evidence="12" type="ORF">HPB51_024758</name>
</gene>